<reference evidence="2" key="2">
    <citation type="submission" date="2020-09" db="EMBL/GenBank/DDBJ databases">
        <authorList>
            <person name="Sun Q."/>
            <person name="Zhou Y."/>
        </authorList>
    </citation>
    <scope>NUCLEOTIDE SEQUENCE</scope>
    <source>
        <strain evidence="2">CGMCC 1.14988</strain>
    </source>
</reference>
<keyword evidence="1" id="KW-0812">Transmembrane</keyword>
<organism evidence="2 3">
    <name type="scientific">Egicoccus halophilus</name>
    <dbReference type="NCBI Taxonomy" id="1670830"/>
    <lineage>
        <taxon>Bacteria</taxon>
        <taxon>Bacillati</taxon>
        <taxon>Actinomycetota</taxon>
        <taxon>Nitriliruptoria</taxon>
        <taxon>Egicoccales</taxon>
        <taxon>Egicoccaceae</taxon>
        <taxon>Egicoccus</taxon>
    </lineage>
</organism>
<evidence type="ECO:0008006" key="4">
    <source>
        <dbReference type="Google" id="ProtNLM"/>
    </source>
</evidence>
<dbReference type="RefSeq" id="WP_165403997.1">
    <property type="nucleotide sequence ID" value="NZ_BMHA01000003.1"/>
</dbReference>
<dbReference type="Proteomes" id="UP000650511">
    <property type="component" value="Unassembled WGS sequence"/>
</dbReference>
<feature type="transmembrane region" description="Helical" evidence="1">
    <location>
        <begin position="31"/>
        <end position="54"/>
    </location>
</feature>
<evidence type="ECO:0000256" key="1">
    <source>
        <dbReference type="SAM" id="Phobius"/>
    </source>
</evidence>
<gene>
    <name evidence="2" type="ORF">GCM10011354_11470</name>
</gene>
<protein>
    <recommendedName>
        <fullName evidence="4">Glycerophosphoryl diester phosphodiesterase membrane domain-containing protein</fullName>
    </recommendedName>
</protein>
<keyword evidence="1" id="KW-0472">Membrane</keyword>
<comment type="caution">
    <text evidence="2">The sequence shown here is derived from an EMBL/GenBank/DDBJ whole genome shotgun (WGS) entry which is preliminary data.</text>
</comment>
<feature type="transmembrane region" description="Helical" evidence="1">
    <location>
        <begin position="130"/>
        <end position="163"/>
    </location>
</feature>
<accession>A0A8J3AD31</accession>
<keyword evidence="3" id="KW-1185">Reference proteome</keyword>
<reference evidence="2" key="1">
    <citation type="journal article" date="2014" name="Int. J. Syst. Evol. Microbiol.">
        <title>Complete genome sequence of Corynebacterium casei LMG S-19264T (=DSM 44701T), isolated from a smear-ripened cheese.</title>
        <authorList>
            <consortium name="US DOE Joint Genome Institute (JGI-PGF)"/>
            <person name="Walter F."/>
            <person name="Albersmeier A."/>
            <person name="Kalinowski J."/>
            <person name="Ruckert C."/>
        </authorList>
    </citation>
    <scope>NUCLEOTIDE SEQUENCE</scope>
    <source>
        <strain evidence="2">CGMCC 1.14988</strain>
    </source>
</reference>
<proteinExistence type="predicted"/>
<name>A0A8J3AD31_9ACTN</name>
<feature type="transmembrane region" description="Helical" evidence="1">
    <location>
        <begin position="83"/>
        <end position="109"/>
    </location>
</feature>
<sequence>MVSGRPGHLLPLHPLGVGDVLDGTVGILRRAFVLLAAVVVLVHGPYQLLVALVLDRYVPELSDPTSFEQVFTGEIAVELLTRVLLVGGASAIVALLVHVLVGGAVVAVVDELDHGRPAAAVAALRRSFAASGATLGATVLVGVAGAVAGFTLLVVLVLIGVAVAPLAVLLGIAAVPVLFGILLAAAYLVLPVALREDTGPLQTVSRTVWVLRRRFWWTLGVTGLVLLLVGVVSFGVSLLLGLLAAVAGPAAFVVEAVAGTLSALVSVPLTVGAALLIHHDARIRAEGYDLRARAGQPPWA</sequence>
<feature type="transmembrane region" description="Helical" evidence="1">
    <location>
        <begin position="215"/>
        <end position="244"/>
    </location>
</feature>
<evidence type="ECO:0000313" key="3">
    <source>
        <dbReference type="Proteomes" id="UP000650511"/>
    </source>
</evidence>
<evidence type="ECO:0000313" key="2">
    <source>
        <dbReference type="EMBL" id="GGI04913.1"/>
    </source>
</evidence>
<dbReference type="AlphaFoldDB" id="A0A8J3AD31"/>
<feature type="transmembrane region" description="Helical" evidence="1">
    <location>
        <begin position="250"/>
        <end position="277"/>
    </location>
</feature>
<keyword evidence="1" id="KW-1133">Transmembrane helix</keyword>
<feature type="transmembrane region" description="Helical" evidence="1">
    <location>
        <begin position="169"/>
        <end position="194"/>
    </location>
</feature>
<dbReference type="EMBL" id="BMHA01000003">
    <property type="protein sequence ID" value="GGI04913.1"/>
    <property type="molecule type" value="Genomic_DNA"/>
</dbReference>